<gene>
    <name evidence="2" type="ORF">METZ01_LOCUS438727</name>
</gene>
<dbReference type="AlphaFoldDB" id="A0A382YRM5"/>
<proteinExistence type="predicted"/>
<feature type="domain" description="HpaB/PvcC/4-BUDH N-terminal" evidence="1">
    <location>
        <begin position="5"/>
        <end position="32"/>
    </location>
</feature>
<reference evidence="2" key="1">
    <citation type="submission" date="2018-05" db="EMBL/GenBank/DDBJ databases">
        <authorList>
            <person name="Lanie J.A."/>
            <person name="Ng W.-L."/>
            <person name="Kazmierczak K.M."/>
            <person name="Andrzejewski T.M."/>
            <person name="Davidsen T.M."/>
            <person name="Wayne K.J."/>
            <person name="Tettelin H."/>
            <person name="Glass J.I."/>
            <person name="Rusch D."/>
            <person name="Podicherti R."/>
            <person name="Tsui H.-C.T."/>
            <person name="Winkler M.E."/>
        </authorList>
    </citation>
    <scope>NUCLEOTIDE SEQUENCE</scope>
</reference>
<dbReference type="InterPro" id="IPR024674">
    <property type="entry name" value="HpaB/PvcC/4-BUDH_N"/>
</dbReference>
<protein>
    <recommendedName>
        <fullName evidence="1">HpaB/PvcC/4-BUDH N-terminal domain-containing protein</fullName>
    </recommendedName>
</protein>
<feature type="non-terminal residue" evidence="2">
    <location>
        <position position="32"/>
    </location>
</feature>
<organism evidence="2">
    <name type="scientific">marine metagenome</name>
    <dbReference type="NCBI Taxonomy" id="408172"/>
    <lineage>
        <taxon>unclassified sequences</taxon>
        <taxon>metagenomes</taxon>
        <taxon>ecological metagenomes</taxon>
    </lineage>
</organism>
<name>A0A382YRM5_9ZZZZ</name>
<dbReference type="EMBL" id="UINC01177966">
    <property type="protein sequence ID" value="SVD85873.1"/>
    <property type="molecule type" value="Genomic_DNA"/>
</dbReference>
<dbReference type="InterPro" id="IPR009100">
    <property type="entry name" value="AcylCoA_DH/oxidase_NM_dom_sf"/>
</dbReference>
<evidence type="ECO:0000313" key="2">
    <source>
        <dbReference type="EMBL" id="SVD85873.1"/>
    </source>
</evidence>
<dbReference type="SUPFAM" id="SSF56645">
    <property type="entry name" value="Acyl-CoA dehydrogenase NM domain-like"/>
    <property type="match status" value="1"/>
</dbReference>
<accession>A0A382YRM5</accession>
<dbReference type="GO" id="GO:0016627">
    <property type="term" value="F:oxidoreductase activity, acting on the CH-CH group of donors"/>
    <property type="evidence" value="ECO:0007669"/>
    <property type="project" value="InterPro"/>
</dbReference>
<dbReference type="Gene3D" id="1.10.3140.10">
    <property type="entry name" value="4-hydroxybutyryl-coa dehydratase, domain 1"/>
    <property type="match status" value="1"/>
</dbReference>
<dbReference type="Pfam" id="PF11794">
    <property type="entry name" value="HpaB_N"/>
    <property type="match status" value="1"/>
</dbReference>
<evidence type="ECO:0000259" key="1">
    <source>
        <dbReference type="Pfam" id="PF11794"/>
    </source>
</evidence>
<sequence>MQIGGEEYLESLRDGRTVYLGGERVDDVTTHP</sequence>